<proteinExistence type="predicted"/>
<keyword evidence="2" id="KW-1185">Reference proteome</keyword>
<dbReference type="Proteomes" id="UP000322667">
    <property type="component" value="Chromosome A12"/>
</dbReference>
<reference evidence="1 2" key="1">
    <citation type="submission" date="2019-07" db="EMBL/GenBank/DDBJ databases">
        <title>WGS assembly of Gossypium tomentosum.</title>
        <authorList>
            <person name="Chen Z.J."/>
            <person name="Sreedasyam A."/>
            <person name="Ando A."/>
            <person name="Song Q."/>
            <person name="De L."/>
            <person name="Hulse-Kemp A."/>
            <person name="Ding M."/>
            <person name="Ye W."/>
            <person name="Kirkbride R."/>
            <person name="Jenkins J."/>
            <person name="Plott C."/>
            <person name="Lovell J."/>
            <person name="Lin Y.-M."/>
            <person name="Vaughn R."/>
            <person name="Liu B."/>
            <person name="Li W."/>
            <person name="Simpson S."/>
            <person name="Scheffler B."/>
            <person name="Saski C."/>
            <person name="Grover C."/>
            <person name="Hu G."/>
            <person name="Conover J."/>
            <person name="Carlson J."/>
            <person name="Shu S."/>
            <person name="Boston L."/>
            <person name="Williams M."/>
            <person name="Peterson D."/>
            <person name="Mcgee K."/>
            <person name="Jones D."/>
            <person name="Wendel J."/>
            <person name="Stelly D."/>
            <person name="Grimwood J."/>
            <person name="Schmutz J."/>
        </authorList>
    </citation>
    <scope>NUCLEOTIDE SEQUENCE [LARGE SCALE GENOMIC DNA]</scope>
    <source>
        <strain evidence="1">7179.01</strain>
    </source>
</reference>
<sequence>MHKRKLPPPKSYLSRTKREKKKNFLPFYSATLSTLLGHKWISPPVTNPPRSNWRSYNQVVQTWRRSHSWVC</sequence>
<dbReference type="AlphaFoldDB" id="A0A5D2N103"/>
<gene>
    <name evidence="1" type="ORF">ES332_A12G224500v1</name>
</gene>
<name>A0A5D2N103_GOSTO</name>
<dbReference type="EMBL" id="CM017621">
    <property type="protein sequence ID" value="TYH97153.1"/>
    <property type="molecule type" value="Genomic_DNA"/>
</dbReference>
<protein>
    <submittedName>
        <fullName evidence="1">Uncharacterized protein</fullName>
    </submittedName>
</protein>
<accession>A0A5D2N103</accession>
<evidence type="ECO:0000313" key="2">
    <source>
        <dbReference type="Proteomes" id="UP000322667"/>
    </source>
</evidence>
<organism evidence="1 2">
    <name type="scientific">Gossypium tomentosum</name>
    <name type="common">Hawaiian cotton</name>
    <name type="synonym">Gossypium sandvicense</name>
    <dbReference type="NCBI Taxonomy" id="34277"/>
    <lineage>
        <taxon>Eukaryota</taxon>
        <taxon>Viridiplantae</taxon>
        <taxon>Streptophyta</taxon>
        <taxon>Embryophyta</taxon>
        <taxon>Tracheophyta</taxon>
        <taxon>Spermatophyta</taxon>
        <taxon>Magnoliopsida</taxon>
        <taxon>eudicotyledons</taxon>
        <taxon>Gunneridae</taxon>
        <taxon>Pentapetalae</taxon>
        <taxon>rosids</taxon>
        <taxon>malvids</taxon>
        <taxon>Malvales</taxon>
        <taxon>Malvaceae</taxon>
        <taxon>Malvoideae</taxon>
        <taxon>Gossypium</taxon>
    </lineage>
</organism>
<evidence type="ECO:0000313" key="1">
    <source>
        <dbReference type="EMBL" id="TYH97153.1"/>
    </source>
</evidence>